<dbReference type="PANTHER" id="PTHR11851">
    <property type="entry name" value="METALLOPROTEASE"/>
    <property type="match status" value="1"/>
</dbReference>
<proteinExistence type="inferred from homology"/>
<dbReference type="InterPro" id="IPR011249">
    <property type="entry name" value="Metalloenz_LuxS/M16"/>
</dbReference>
<name>A0A2U2N988_9GAMM</name>
<comment type="caution">
    <text evidence="4">The sequence shown here is derived from an EMBL/GenBank/DDBJ whole genome shotgun (WGS) entry which is preliminary data.</text>
</comment>
<dbReference type="OrthoDB" id="9811314at2"/>
<evidence type="ECO:0008006" key="6">
    <source>
        <dbReference type="Google" id="ProtNLM"/>
    </source>
</evidence>
<organism evidence="4 5">
    <name type="scientific">Sediminicurvatus halobius</name>
    <dbReference type="NCBI Taxonomy" id="2182432"/>
    <lineage>
        <taxon>Bacteria</taxon>
        <taxon>Pseudomonadati</taxon>
        <taxon>Pseudomonadota</taxon>
        <taxon>Gammaproteobacteria</taxon>
        <taxon>Chromatiales</taxon>
        <taxon>Ectothiorhodospiraceae</taxon>
        <taxon>Sediminicurvatus</taxon>
    </lineage>
</organism>
<evidence type="ECO:0000259" key="2">
    <source>
        <dbReference type="Pfam" id="PF00675"/>
    </source>
</evidence>
<accession>A0A2U2N988</accession>
<dbReference type="RefSeq" id="WP_109675021.1">
    <property type="nucleotide sequence ID" value="NZ_CP086615.1"/>
</dbReference>
<dbReference type="SUPFAM" id="SSF63411">
    <property type="entry name" value="LuxS/MPP-like metallohydrolase"/>
    <property type="match status" value="2"/>
</dbReference>
<dbReference type="InterPro" id="IPR007863">
    <property type="entry name" value="Peptidase_M16_C"/>
</dbReference>
<evidence type="ECO:0000313" key="5">
    <source>
        <dbReference type="Proteomes" id="UP000245474"/>
    </source>
</evidence>
<evidence type="ECO:0000259" key="3">
    <source>
        <dbReference type="Pfam" id="PF05193"/>
    </source>
</evidence>
<dbReference type="GO" id="GO:0046872">
    <property type="term" value="F:metal ion binding"/>
    <property type="evidence" value="ECO:0007669"/>
    <property type="project" value="InterPro"/>
</dbReference>
<dbReference type="InterPro" id="IPR011765">
    <property type="entry name" value="Pept_M16_N"/>
</dbReference>
<evidence type="ECO:0000256" key="1">
    <source>
        <dbReference type="ARBA" id="ARBA00007261"/>
    </source>
</evidence>
<feature type="domain" description="Peptidase M16 C-terminal" evidence="3">
    <location>
        <begin position="175"/>
        <end position="324"/>
    </location>
</feature>
<comment type="similarity">
    <text evidence="1">Belongs to the peptidase M16 family.</text>
</comment>
<keyword evidence="5" id="KW-1185">Reference proteome</keyword>
<gene>
    <name evidence="4" type="ORF">DEM34_00145</name>
</gene>
<dbReference type="Proteomes" id="UP000245474">
    <property type="component" value="Unassembled WGS sequence"/>
</dbReference>
<feature type="domain" description="Peptidase M16 N-terminal" evidence="2">
    <location>
        <begin position="31"/>
        <end position="156"/>
    </location>
</feature>
<dbReference type="PANTHER" id="PTHR11851:SF49">
    <property type="entry name" value="MITOCHONDRIAL-PROCESSING PEPTIDASE SUBUNIT ALPHA"/>
    <property type="match status" value="1"/>
</dbReference>
<evidence type="ECO:0000313" key="4">
    <source>
        <dbReference type="EMBL" id="PWG65721.1"/>
    </source>
</evidence>
<sequence length="374" mass="38798">MTAAAAAPPRPAERLANGLPLLRRPGALPWVAAGIWWQAGSRYEPAASPGLAHCLEHLWLAGSAERDRRIDGLGGRVNAETGRELSGLYGVAPAADAAALAELLADAFMEPRLDAAAIAAERPAMLAELAALRANPAERAVQRAIARAWAGHPAARAPEGTPDGIRNLDSAGVGDYRDQRLHAGRLALVLLGDWPNSAVQPLTKALARLPAGQPPSLDPLPVSTLTEPVPAGACHLVWALPAANGGAAAALADLLAGGLGSRLFRRLRETGLGVYDIRAATEVVAGGALCLLCTSAPAGAGAEVAARVEAMLDELAAEGPSEAERALLAARQRAMEGLAGLQPEDWMRRLVLERLADATPARMTRPCIRVAEPL</sequence>
<dbReference type="AlphaFoldDB" id="A0A2U2N988"/>
<protein>
    <recommendedName>
        <fullName evidence="6">Insulinase family protein</fullName>
    </recommendedName>
</protein>
<dbReference type="InterPro" id="IPR050361">
    <property type="entry name" value="MPP/UQCRC_Complex"/>
</dbReference>
<reference evidence="4 5" key="1">
    <citation type="submission" date="2018-05" db="EMBL/GenBank/DDBJ databases">
        <title>Spiribacter halobius sp. nov., a moderately halophilic bacterium isolated from marine solar saltern.</title>
        <authorList>
            <person name="Zheng W.-S."/>
            <person name="Lu D.-C."/>
            <person name="Du Z.-J."/>
        </authorList>
    </citation>
    <scope>NUCLEOTIDE SEQUENCE [LARGE SCALE GENOMIC DNA]</scope>
    <source>
        <strain evidence="4 5">E85</strain>
    </source>
</reference>
<dbReference type="EMBL" id="QFFI01000001">
    <property type="protein sequence ID" value="PWG65721.1"/>
    <property type="molecule type" value="Genomic_DNA"/>
</dbReference>
<dbReference type="Gene3D" id="3.30.830.10">
    <property type="entry name" value="Metalloenzyme, LuxS/M16 peptidase-like"/>
    <property type="match status" value="2"/>
</dbReference>
<dbReference type="Pfam" id="PF05193">
    <property type="entry name" value="Peptidase_M16_C"/>
    <property type="match status" value="1"/>
</dbReference>
<dbReference type="Pfam" id="PF00675">
    <property type="entry name" value="Peptidase_M16"/>
    <property type="match status" value="1"/>
</dbReference>